<evidence type="ECO:0000313" key="4">
    <source>
        <dbReference type="Proteomes" id="UP001219934"/>
    </source>
</evidence>
<reference evidence="3" key="1">
    <citation type="submission" date="2022-11" db="EMBL/GenBank/DDBJ databases">
        <title>Chromosome-level genome of Pogonophryne albipinna.</title>
        <authorList>
            <person name="Jo E."/>
        </authorList>
    </citation>
    <scope>NUCLEOTIDE SEQUENCE</scope>
    <source>
        <strain evidence="3">SGF0006</strain>
        <tissue evidence="3">Muscle</tissue>
    </source>
</reference>
<keyword evidence="2" id="KW-0732">Signal</keyword>
<feature type="signal peptide" evidence="2">
    <location>
        <begin position="1"/>
        <end position="15"/>
    </location>
</feature>
<dbReference type="EMBL" id="JAPTMU010000019">
    <property type="protein sequence ID" value="KAJ4927067.1"/>
    <property type="molecule type" value="Genomic_DNA"/>
</dbReference>
<dbReference type="Proteomes" id="UP001219934">
    <property type="component" value="Unassembled WGS sequence"/>
</dbReference>
<dbReference type="AlphaFoldDB" id="A0AAD6ALV5"/>
<keyword evidence="4" id="KW-1185">Reference proteome</keyword>
<feature type="region of interest" description="Disordered" evidence="1">
    <location>
        <begin position="111"/>
        <end position="133"/>
    </location>
</feature>
<evidence type="ECO:0000256" key="1">
    <source>
        <dbReference type="SAM" id="MobiDB-lite"/>
    </source>
</evidence>
<proteinExistence type="predicted"/>
<name>A0AAD6ALV5_9TELE</name>
<organism evidence="3 4">
    <name type="scientific">Pogonophryne albipinna</name>
    <dbReference type="NCBI Taxonomy" id="1090488"/>
    <lineage>
        <taxon>Eukaryota</taxon>
        <taxon>Metazoa</taxon>
        <taxon>Chordata</taxon>
        <taxon>Craniata</taxon>
        <taxon>Vertebrata</taxon>
        <taxon>Euteleostomi</taxon>
        <taxon>Actinopterygii</taxon>
        <taxon>Neopterygii</taxon>
        <taxon>Teleostei</taxon>
        <taxon>Neoteleostei</taxon>
        <taxon>Acanthomorphata</taxon>
        <taxon>Eupercaria</taxon>
        <taxon>Perciformes</taxon>
        <taxon>Notothenioidei</taxon>
        <taxon>Pogonophryne</taxon>
    </lineage>
</organism>
<evidence type="ECO:0000256" key="2">
    <source>
        <dbReference type="SAM" id="SignalP"/>
    </source>
</evidence>
<comment type="caution">
    <text evidence="3">The sequence shown here is derived from an EMBL/GenBank/DDBJ whole genome shotgun (WGS) entry which is preliminary data.</text>
</comment>
<accession>A0AAD6ALV5</accession>
<feature type="chain" id="PRO_5042069001" evidence="2">
    <location>
        <begin position="16"/>
        <end position="133"/>
    </location>
</feature>
<sequence>MILLLIALTLVTGEADLRGALLGLGGGGGLLQLMTGAVSGQGGGAAASGEQDLLRGHIWRSRQSESRAAYPPGLGSAELTERGTAFGRIVHFNRSVFSRFYAPILRKLLVPPGRGQDQGGSRQAEGDPDPPPW</sequence>
<protein>
    <submittedName>
        <fullName evidence="3">Uncharacterized protein</fullName>
    </submittedName>
</protein>
<gene>
    <name evidence="3" type="ORF">JOQ06_014807</name>
</gene>
<evidence type="ECO:0000313" key="3">
    <source>
        <dbReference type="EMBL" id="KAJ4927067.1"/>
    </source>
</evidence>